<name>A0A7H0I5X6_9ACTN</name>
<dbReference type="EMBL" id="CP060828">
    <property type="protein sequence ID" value="QNP68192.1"/>
    <property type="molecule type" value="Genomic_DNA"/>
</dbReference>
<protein>
    <submittedName>
        <fullName evidence="2">MarR family transcriptional regulator</fullName>
    </submittedName>
</protein>
<dbReference type="AlphaFoldDB" id="A0A7H0I5X6"/>
<dbReference type="Proteomes" id="UP000516052">
    <property type="component" value="Chromosome"/>
</dbReference>
<keyword evidence="3" id="KW-1185">Reference proteome</keyword>
<accession>A0A7H0I5X6</accession>
<dbReference type="PROSITE" id="PS50995">
    <property type="entry name" value="HTH_MARR_2"/>
    <property type="match status" value="1"/>
</dbReference>
<proteinExistence type="predicted"/>
<evidence type="ECO:0000259" key="1">
    <source>
        <dbReference type="PROSITE" id="PS50995"/>
    </source>
</evidence>
<dbReference type="InterPro" id="IPR039422">
    <property type="entry name" value="MarR/SlyA-like"/>
</dbReference>
<dbReference type="KEGG" id="sroi:IAG44_01070"/>
<evidence type="ECO:0000313" key="2">
    <source>
        <dbReference type="EMBL" id="QNP68192.1"/>
    </source>
</evidence>
<organism evidence="2 3">
    <name type="scientific">Streptomyces roseirectus</name>
    <dbReference type="NCBI Taxonomy" id="2768066"/>
    <lineage>
        <taxon>Bacteria</taxon>
        <taxon>Bacillati</taxon>
        <taxon>Actinomycetota</taxon>
        <taxon>Actinomycetes</taxon>
        <taxon>Kitasatosporales</taxon>
        <taxon>Streptomycetaceae</taxon>
        <taxon>Streptomyces</taxon>
    </lineage>
</organism>
<dbReference type="InterPro" id="IPR000835">
    <property type="entry name" value="HTH_MarR-typ"/>
</dbReference>
<dbReference type="PANTHER" id="PTHR33164:SF103">
    <property type="entry name" value="REGULATORY PROTEIN MARR"/>
    <property type="match status" value="1"/>
</dbReference>
<dbReference type="GO" id="GO:0003700">
    <property type="term" value="F:DNA-binding transcription factor activity"/>
    <property type="evidence" value="ECO:0007669"/>
    <property type="project" value="InterPro"/>
</dbReference>
<dbReference type="InterPro" id="IPR036390">
    <property type="entry name" value="WH_DNA-bd_sf"/>
</dbReference>
<reference evidence="2 3" key="1">
    <citation type="submission" date="2020-08" db="EMBL/GenBank/DDBJ databases">
        <title>A novel species.</title>
        <authorList>
            <person name="Gao J."/>
        </authorList>
    </citation>
    <scope>NUCLEOTIDE SEQUENCE [LARGE SCALE GENOMIC DNA]</scope>
    <source>
        <strain evidence="2 3">CRXT-G-22</strain>
    </source>
</reference>
<dbReference type="GO" id="GO:0006950">
    <property type="term" value="P:response to stress"/>
    <property type="evidence" value="ECO:0007669"/>
    <property type="project" value="TreeGrafter"/>
</dbReference>
<dbReference type="RefSeq" id="WP_187745235.1">
    <property type="nucleotide sequence ID" value="NZ_CP060828.1"/>
</dbReference>
<dbReference type="SMART" id="SM00347">
    <property type="entry name" value="HTH_MARR"/>
    <property type="match status" value="1"/>
</dbReference>
<dbReference type="InterPro" id="IPR036388">
    <property type="entry name" value="WH-like_DNA-bd_sf"/>
</dbReference>
<sequence>MAEGLAGCLPVLDRAVKAHLEGRLPFPRLPERQLALLQHVAGHDGVTVQSAADALGMIPNNVSALVTRLTTAGLLERRQDEADKRVAHLRVTTEARRRIAEVDGLVTRRISAALHTLTEGELGALGSALGALVALGEALRDRAL</sequence>
<evidence type="ECO:0000313" key="3">
    <source>
        <dbReference type="Proteomes" id="UP000516052"/>
    </source>
</evidence>
<dbReference type="Pfam" id="PF12802">
    <property type="entry name" value="MarR_2"/>
    <property type="match status" value="1"/>
</dbReference>
<dbReference type="SUPFAM" id="SSF46785">
    <property type="entry name" value="Winged helix' DNA-binding domain"/>
    <property type="match status" value="1"/>
</dbReference>
<gene>
    <name evidence="2" type="ORF">IAG44_01070</name>
</gene>
<dbReference type="Gene3D" id="1.10.10.10">
    <property type="entry name" value="Winged helix-like DNA-binding domain superfamily/Winged helix DNA-binding domain"/>
    <property type="match status" value="1"/>
</dbReference>
<dbReference type="PANTHER" id="PTHR33164">
    <property type="entry name" value="TRANSCRIPTIONAL REGULATOR, MARR FAMILY"/>
    <property type="match status" value="1"/>
</dbReference>
<feature type="domain" description="HTH marR-type" evidence="1">
    <location>
        <begin position="2"/>
        <end position="134"/>
    </location>
</feature>